<dbReference type="Gene3D" id="3.40.1480.10">
    <property type="entry name" value="MOFRL domain"/>
    <property type="match status" value="1"/>
</dbReference>
<evidence type="ECO:0000259" key="1">
    <source>
        <dbReference type="Pfam" id="PF05161"/>
    </source>
</evidence>
<gene>
    <name evidence="2" type="ORF">F7R26_038255</name>
</gene>
<dbReference type="Proteomes" id="UP000397656">
    <property type="component" value="Plasmid pRK1-2"/>
</dbReference>
<geneLocation type="plasmid" evidence="2 3">
    <name>pRK1-2</name>
</geneLocation>
<accession>A0A643FZ84</accession>
<keyword evidence="2" id="KW-0614">Plasmid</keyword>
<dbReference type="EMBL" id="CP062806">
    <property type="protein sequence ID" value="QOT82161.1"/>
    <property type="molecule type" value="Genomic_DNA"/>
</dbReference>
<organism evidence="2 3">
    <name type="scientific">Cupriavidus basilensis</name>
    <dbReference type="NCBI Taxonomy" id="68895"/>
    <lineage>
        <taxon>Bacteria</taxon>
        <taxon>Pseudomonadati</taxon>
        <taxon>Pseudomonadota</taxon>
        <taxon>Betaproteobacteria</taxon>
        <taxon>Burkholderiales</taxon>
        <taxon>Burkholderiaceae</taxon>
        <taxon>Cupriavidus</taxon>
    </lineage>
</organism>
<proteinExistence type="predicted"/>
<dbReference type="Pfam" id="PF05161">
    <property type="entry name" value="MOFRL"/>
    <property type="match status" value="1"/>
</dbReference>
<dbReference type="AlphaFoldDB" id="A0A643FZ84"/>
<protein>
    <recommendedName>
        <fullName evidence="1">MOFRL domain-containing protein</fullName>
    </recommendedName>
</protein>
<sequence>MAGDTDGVDGLEEIAGALLALDTLARARASGIHPIAALENNDGHGERRDFGDRAWQWPWRTQCGVPACFGALGYSVVTGPTLTNVNDSRAVLVVGADAT</sequence>
<feature type="domain" description="MOFRL" evidence="1">
    <location>
        <begin position="2"/>
        <end position="87"/>
    </location>
</feature>
<evidence type="ECO:0000313" key="2">
    <source>
        <dbReference type="EMBL" id="QOT82161.1"/>
    </source>
</evidence>
<dbReference type="InterPro" id="IPR007835">
    <property type="entry name" value="MOFRL"/>
</dbReference>
<evidence type="ECO:0000313" key="3">
    <source>
        <dbReference type="Proteomes" id="UP000397656"/>
    </source>
</evidence>
<dbReference type="SUPFAM" id="SSF82544">
    <property type="entry name" value="GckA/TtuD-like"/>
    <property type="match status" value="1"/>
</dbReference>
<name>A0A643FZ84_9BURK</name>
<dbReference type="InterPro" id="IPR037035">
    <property type="entry name" value="GK-like_C_sf"/>
</dbReference>
<reference evidence="2 3" key="1">
    <citation type="submission" date="2020-10" db="EMBL/GenBank/DDBJ databases">
        <title>Complete genome sequence of Cupriavidus basilensis CCUG 49340T.</title>
        <authorList>
            <person name="Salva-Serra F."/>
            <person name="Donoso R.A."/>
            <person name="Cho K.H."/>
            <person name="Yoo J.A."/>
            <person name="Lee K."/>
            <person name="Yoon S.-H."/>
            <person name="Perez-Pantoja D."/>
            <person name="Moore E.R.B."/>
        </authorList>
    </citation>
    <scope>NUCLEOTIDE SEQUENCE [LARGE SCALE GENOMIC DNA]</scope>
    <source>
        <strain evidence="3">CCUG 49340</strain>
        <plasmid evidence="2 3">pRK1-2</plasmid>
    </source>
</reference>